<dbReference type="HOGENOM" id="CLU_2286421_0_0_5"/>
<evidence type="ECO:0000256" key="1">
    <source>
        <dbReference type="SAM" id="Phobius"/>
    </source>
</evidence>
<accession>B0T069</accession>
<proteinExistence type="predicted"/>
<dbReference type="KEGG" id="cak:Caul_4439"/>
<dbReference type="STRING" id="366602.Caul_4439"/>
<name>B0T069_CAUSK</name>
<protein>
    <submittedName>
        <fullName evidence="2">Uncharacterized protein</fullName>
    </submittedName>
</protein>
<gene>
    <name evidence="2" type="ordered locus">Caul_4439</name>
</gene>
<keyword evidence="1" id="KW-0472">Membrane</keyword>
<keyword evidence="1" id="KW-1133">Transmembrane helix</keyword>
<dbReference type="AlphaFoldDB" id="B0T069"/>
<keyword evidence="1" id="KW-0812">Transmembrane</keyword>
<evidence type="ECO:0000313" key="2">
    <source>
        <dbReference type="EMBL" id="ABZ73559.1"/>
    </source>
</evidence>
<organism evidence="2">
    <name type="scientific">Caulobacter sp. (strain K31)</name>
    <dbReference type="NCBI Taxonomy" id="366602"/>
    <lineage>
        <taxon>Bacteria</taxon>
        <taxon>Pseudomonadati</taxon>
        <taxon>Pseudomonadota</taxon>
        <taxon>Alphaproteobacteria</taxon>
        <taxon>Caulobacterales</taxon>
        <taxon>Caulobacteraceae</taxon>
        <taxon>Caulobacter</taxon>
    </lineage>
</organism>
<feature type="transmembrane region" description="Helical" evidence="1">
    <location>
        <begin position="63"/>
        <end position="84"/>
    </location>
</feature>
<sequence>MFPNAEWIAYGLKRDNRRVRKGLREPAMTLSTTRKFASTLLSIAAVAGFALVLVVAHHHPRQTGPLLGCAVVWLLACGASKLVFDLTEAAARAPDSDERRR</sequence>
<reference evidence="2" key="1">
    <citation type="submission" date="2008-01" db="EMBL/GenBank/DDBJ databases">
        <title>Complete sequence of chromosome of Caulobacter sp. K31.</title>
        <authorList>
            <consortium name="US DOE Joint Genome Institute"/>
            <person name="Copeland A."/>
            <person name="Lucas S."/>
            <person name="Lapidus A."/>
            <person name="Barry K."/>
            <person name="Glavina del Rio T."/>
            <person name="Dalin E."/>
            <person name="Tice H."/>
            <person name="Pitluck S."/>
            <person name="Bruce D."/>
            <person name="Goodwin L."/>
            <person name="Thompson L.S."/>
            <person name="Brettin T."/>
            <person name="Detter J.C."/>
            <person name="Han C."/>
            <person name="Schmutz J."/>
            <person name="Larimer F."/>
            <person name="Land M."/>
            <person name="Hauser L."/>
            <person name="Kyrpides N."/>
            <person name="Kim E."/>
            <person name="Stephens C."/>
            <person name="Richardson P."/>
        </authorList>
    </citation>
    <scope>NUCLEOTIDE SEQUENCE [LARGE SCALE GENOMIC DNA]</scope>
    <source>
        <strain evidence="2">K31</strain>
    </source>
</reference>
<feature type="transmembrane region" description="Helical" evidence="1">
    <location>
        <begin position="36"/>
        <end position="56"/>
    </location>
</feature>
<dbReference type="EMBL" id="CP000927">
    <property type="protein sequence ID" value="ABZ73559.1"/>
    <property type="molecule type" value="Genomic_DNA"/>
</dbReference>